<keyword evidence="3" id="KW-1185">Reference proteome</keyword>
<comment type="caution">
    <text evidence="2">The sequence shown here is derived from an EMBL/GenBank/DDBJ whole genome shotgun (WGS) entry which is preliminary data.</text>
</comment>
<proteinExistence type="predicted"/>
<gene>
    <name evidence="2" type="ORF">KC19_VG240800</name>
</gene>
<keyword evidence="1" id="KW-1133">Transmembrane helix</keyword>
<organism evidence="2 3">
    <name type="scientific">Ceratodon purpureus</name>
    <name type="common">Fire moss</name>
    <name type="synonym">Dicranum purpureum</name>
    <dbReference type="NCBI Taxonomy" id="3225"/>
    <lineage>
        <taxon>Eukaryota</taxon>
        <taxon>Viridiplantae</taxon>
        <taxon>Streptophyta</taxon>
        <taxon>Embryophyta</taxon>
        <taxon>Bryophyta</taxon>
        <taxon>Bryophytina</taxon>
        <taxon>Bryopsida</taxon>
        <taxon>Dicranidae</taxon>
        <taxon>Pseudoditrichales</taxon>
        <taxon>Ditrichaceae</taxon>
        <taxon>Ceratodon</taxon>
    </lineage>
</organism>
<protein>
    <submittedName>
        <fullName evidence="2">Uncharacterized protein</fullName>
    </submittedName>
</protein>
<name>A0A8T0HTK4_CERPU</name>
<reference evidence="2" key="1">
    <citation type="submission" date="2020-06" db="EMBL/GenBank/DDBJ databases">
        <title>WGS assembly of Ceratodon purpureus strain R40.</title>
        <authorList>
            <person name="Carey S.B."/>
            <person name="Jenkins J."/>
            <person name="Shu S."/>
            <person name="Lovell J.T."/>
            <person name="Sreedasyam A."/>
            <person name="Maumus F."/>
            <person name="Tiley G.P."/>
            <person name="Fernandez-Pozo N."/>
            <person name="Barry K."/>
            <person name="Chen C."/>
            <person name="Wang M."/>
            <person name="Lipzen A."/>
            <person name="Daum C."/>
            <person name="Saski C.A."/>
            <person name="Payton A.C."/>
            <person name="Mcbreen J.C."/>
            <person name="Conrad R.E."/>
            <person name="Kollar L.M."/>
            <person name="Olsson S."/>
            <person name="Huttunen S."/>
            <person name="Landis J.B."/>
            <person name="Wickett N.J."/>
            <person name="Johnson M.G."/>
            <person name="Rensing S.A."/>
            <person name="Grimwood J."/>
            <person name="Schmutz J."/>
            <person name="Mcdaniel S.F."/>
        </authorList>
    </citation>
    <scope>NUCLEOTIDE SEQUENCE</scope>
    <source>
        <strain evidence="2">R40</strain>
    </source>
</reference>
<dbReference type="Proteomes" id="UP000822688">
    <property type="component" value="Chromosome V"/>
</dbReference>
<accession>A0A8T0HTK4</accession>
<dbReference type="EMBL" id="CM026426">
    <property type="protein sequence ID" value="KAG0574176.1"/>
    <property type="molecule type" value="Genomic_DNA"/>
</dbReference>
<keyword evidence="1" id="KW-0472">Membrane</keyword>
<dbReference type="AlphaFoldDB" id="A0A8T0HTK4"/>
<evidence type="ECO:0000313" key="3">
    <source>
        <dbReference type="Proteomes" id="UP000822688"/>
    </source>
</evidence>
<feature type="transmembrane region" description="Helical" evidence="1">
    <location>
        <begin position="36"/>
        <end position="55"/>
    </location>
</feature>
<sequence length="71" mass="8141">MSIAVMKANVLPKPARNKSGILEVSAILADRLVETFVFTLLSSFLLHSVISFTCWHRFYFLLTECSELTWF</sequence>
<evidence type="ECO:0000256" key="1">
    <source>
        <dbReference type="SAM" id="Phobius"/>
    </source>
</evidence>
<keyword evidence="1" id="KW-0812">Transmembrane</keyword>
<evidence type="ECO:0000313" key="2">
    <source>
        <dbReference type="EMBL" id="KAG0574176.1"/>
    </source>
</evidence>